<protein>
    <submittedName>
        <fullName evidence="5">S-layer homology domain-containing protein</fullName>
    </submittedName>
</protein>
<dbReference type="SUPFAM" id="SSF56219">
    <property type="entry name" value="DNase I-like"/>
    <property type="match status" value="1"/>
</dbReference>
<dbReference type="InterPro" id="IPR036691">
    <property type="entry name" value="Endo/exonu/phosph_ase_sf"/>
</dbReference>
<evidence type="ECO:0000313" key="5">
    <source>
        <dbReference type="EMBL" id="MFL8936317.1"/>
    </source>
</evidence>
<organism evidence="5 6">
    <name type="scientific">Rossellomorea oryzaecorticis</name>
    <dbReference type="NCBI Taxonomy" id="1396505"/>
    <lineage>
        <taxon>Bacteria</taxon>
        <taxon>Bacillati</taxon>
        <taxon>Bacillota</taxon>
        <taxon>Bacilli</taxon>
        <taxon>Bacillales</taxon>
        <taxon>Bacillaceae</taxon>
        <taxon>Rossellomorea</taxon>
    </lineage>
</organism>
<keyword evidence="6" id="KW-1185">Reference proteome</keyword>
<reference evidence="5 6" key="1">
    <citation type="submission" date="2024-12" db="EMBL/GenBank/DDBJ databases">
        <authorList>
            <person name="Li X."/>
            <person name="Zhang D."/>
        </authorList>
    </citation>
    <scope>NUCLEOTIDE SEQUENCE [LARGE SCALE GENOMIC DNA]</scope>
    <source>
        <strain evidence="5 6">JCM19602</strain>
    </source>
</reference>
<dbReference type="InterPro" id="IPR001119">
    <property type="entry name" value="SLH_dom"/>
</dbReference>
<gene>
    <name evidence="5" type="ORF">ACKA06_05890</name>
</gene>
<dbReference type="PROSITE" id="PS51841">
    <property type="entry name" value="LTD"/>
    <property type="match status" value="1"/>
</dbReference>
<dbReference type="Gene3D" id="3.60.10.10">
    <property type="entry name" value="Endonuclease/exonuclease/phosphatase"/>
    <property type="match status" value="1"/>
</dbReference>
<accession>A0ABW8VQ53</accession>
<feature type="domain" description="SLH" evidence="3">
    <location>
        <begin position="1244"/>
        <end position="1307"/>
    </location>
</feature>
<dbReference type="Pfam" id="PF19580">
    <property type="entry name" value="Exo_endo_phos_3"/>
    <property type="match status" value="1"/>
</dbReference>
<dbReference type="PANTHER" id="PTHR42834">
    <property type="entry name" value="ENDONUCLEASE/EXONUCLEASE/PHOSPHATASE FAMILY PROTEIN (AFU_ORTHOLOGUE AFUA_3G09210)"/>
    <property type="match status" value="1"/>
</dbReference>
<dbReference type="PANTHER" id="PTHR42834:SF1">
    <property type="entry name" value="ENDONUCLEASE_EXONUCLEASE_PHOSPHATASE FAMILY PROTEIN (AFU_ORTHOLOGUE AFUA_3G09210)"/>
    <property type="match status" value="1"/>
</dbReference>
<evidence type="ECO:0000259" key="3">
    <source>
        <dbReference type="PROSITE" id="PS51272"/>
    </source>
</evidence>
<dbReference type="RefSeq" id="WP_411159248.1">
    <property type="nucleotide sequence ID" value="NZ_JBJOSA010000003.1"/>
</dbReference>
<evidence type="ECO:0000256" key="2">
    <source>
        <dbReference type="SAM" id="SignalP"/>
    </source>
</evidence>
<feature type="domain" description="SLH" evidence="3">
    <location>
        <begin position="1376"/>
        <end position="1436"/>
    </location>
</feature>
<dbReference type="CDD" id="cd04486">
    <property type="entry name" value="YhcR_OBF_like"/>
    <property type="match status" value="2"/>
</dbReference>
<dbReference type="InterPro" id="IPR005135">
    <property type="entry name" value="Endo/exonuclease/phosphatase"/>
</dbReference>
<dbReference type="Pfam" id="PF00932">
    <property type="entry name" value="LTD"/>
    <property type="match status" value="1"/>
</dbReference>
<feature type="signal peptide" evidence="2">
    <location>
        <begin position="1"/>
        <end position="25"/>
    </location>
</feature>
<feature type="domain" description="SLH" evidence="3">
    <location>
        <begin position="1308"/>
        <end position="1370"/>
    </location>
</feature>
<evidence type="ECO:0000313" key="6">
    <source>
        <dbReference type="Proteomes" id="UP001628668"/>
    </source>
</evidence>
<dbReference type="Pfam" id="PF13290">
    <property type="entry name" value="CHB_HEX_C_1"/>
    <property type="match status" value="1"/>
</dbReference>
<feature type="chain" id="PRO_5047032128" evidence="2">
    <location>
        <begin position="26"/>
        <end position="1436"/>
    </location>
</feature>
<dbReference type="InterPro" id="IPR059177">
    <property type="entry name" value="GH29D-like_dom"/>
</dbReference>
<name>A0ABW8VQ53_9BACI</name>
<proteinExistence type="predicted"/>
<comment type="caution">
    <text evidence="5">The sequence shown here is derived from an EMBL/GenBank/DDBJ whole genome shotgun (WGS) entry which is preliminary data.</text>
</comment>
<dbReference type="InterPro" id="IPR001322">
    <property type="entry name" value="Lamin_tail_dom"/>
</dbReference>
<dbReference type="Pfam" id="PF00395">
    <property type="entry name" value="SLH"/>
    <property type="match status" value="3"/>
</dbReference>
<evidence type="ECO:0000259" key="4">
    <source>
        <dbReference type="PROSITE" id="PS51841"/>
    </source>
</evidence>
<feature type="domain" description="LTD" evidence="4">
    <location>
        <begin position="28"/>
        <end position="146"/>
    </location>
</feature>
<dbReference type="PROSITE" id="PS51272">
    <property type="entry name" value="SLH"/>
    <property type="match status" value="3"/>
</dbReference>
<dbReference type="CDD" id="cd10283">
    <property type="entry name" value="MnuA_DNase1-like"/>
    <property type="match status" value="1"/>
</dbReference>
<dbReference type="EMBL" id="JBJOSA010000003">
    <property type="protein sequence ID" value="MFL8936317.1"/>
    <property type="molecule type" value="Genomic_DNA"/>
</dbReference>
<sequence length="1436" mass="154206">MQGKNVKRKVLSLTVASGMVLGSFAPNMVQNVSAEETGFQDLIISEYVEGSSSNKALELYNGTPDAIDLSKYTLETYYNGKTTASPVQLSGTIDPGEVFIVSNSAADPAILSVADKQDNGIANFNGNDVIVLKKEETIVDSFGQIGSDVTFAADVTLTRKDGVVAGDTDASDAFDQSIEWDQHPKDTFSTLGSHLSDTPAPEPDPIELSSILDARTAAKGTGVKVKGIVTASFVAGGSTNLFIQDETAGVIVRGSGLTAEIGDEVTAQGTLNDYYGMQQIEVSASNVEVTTEGKGVPSPEHIISTDLSAENGEQFEGEFVKLTNVTVESKDSNGNFTAKDDSGSFVIKPNDASMIEVGKTYEMLQGVIDYNFNEYKLVPRSTSDVIETVFSVTANPASGSVTEGTEVSLQTAAEGGTIHYTTDGSTPTVESELYTAPIKLTEDTTIKAVVVKDGETSEVSTFAYEILKPADNVDIHDIQGATHTSPYKDMNVSNVDGIVTAKDGSSGFYIQDETPDESAATSEGIYVYSKNNSVKIGDKVNVSGQVKEWREDGYDDAKDLLTTQITASAVVTVTSDNPLPEEVVIGTDRTPPTEVVEDDKMTSFDPDQDGLDFYESLEGMLIEIPDATVTGPIKYDELPVVTVTSSDQLRTDAGGILISPEDYNPERMLIDVDGIDINVKTGDKLDGSVTGVVSYDYSNFKIRPTGTMPAVIDGGTKPEVSSITPEEDELTIASYNIENFYAGTDESKVDKIANSIITNLKTPDIVGLVEVQDNNGPTDDGTTDASESYKTLIKAIEEAGGPSYEFTEIAPEDKVDGGQPGGNIRVGFIYNPERVQLTDKEAGDAVTAVEVDAGGLTANPGRIDPTNEAFEDSRKALAAEFMFNGEKVIVVANHFNSKGGDGALFGSEHPVVLGSEVQRMKQAAVLNDFVQEVNNKVEDANVVLLGDFNDFEFSNPIKALEGDILTDMMKELPTEERYTYIYQGNSQVLDHILVTNNLVNGTTIDSVNINSNFSEEDGRASDHDPVLAKIDFDAGGGTDPEDPPTDPEPGDGTLVIDSGSAEIVSGVQKVIEEKALESITNYEGSLEKVAFPLDASADTLELPVKVIEALQDEHSGTMVEVYSDNGSFILPVGLLKTNGNIQSVKIVVKEISVPKDTASKYELIAPVIDFKVMVNDGKKDRNISHFPQYVEREIKLSEAINPAKASAVMIKENGKIKAVPTIFNKGKATIYSRANGTFGISEMEKTFKDVDNEENWAEEYIEKLASKHIIYGKSEDTYAPDTNMTRGEFAALVSRSLGLVASQAYDGQFSDVHGNEAVNQDGELVAAWEAGIIKGKENGTFKPYDSITRAEAAMMVARAVEFVGYDENKLETSKGYASYKDAKYMSDQSVKALDLLSQAGIVNGMTGGVFKPNDHTKRDQMAKILAETLKFVGLMN</sequence>
<keyword evidence="1 2" id="KW-0732">Signal</keyword>
<dbReference type="Proteomes" id="UP001628668">
    <property type="component" value="Unassembled WGS sequence"/>
</dbReference>
<evidence type="ECO:0000256" key="1">
    <source>
        <dbReference type="ARBA" id="ARBA00022729"/>
    </source>
</evidence>